<protein>
    <submittedName>
        <fullName evidence="8">Peptidase family M23</fullName>
    </submittedName>
</protein>
<name>A0A239HNR0_9SPHN</name>
<dbReference type="EMBL" id="FZOS01000018">
    <property type="protein sequence ID" value="SNS82755.1"/>
    <property type="molecule type" value="Genomic_DNA"/>
</dbReference>
<dbReference type="InterPro" id="IPR016047">
    <property type="entry name" value="M23ase_b-sheet_dom"/>
</dbReference>
<evidence type="ECO:0000313" key="9">
    <source>
        <dbReference type="Proteomes" id="UP000198281"/>
    </source>
</evidence>
<keyword evidence="6" id="KW-0482">Metalloprotease</keyword>
<proteinExistence type="predicted"/>
<evidence type="ECO:0000259" key="7">
    <source>
        <dbReference type="Pfam" id="PF01551"/>
    </source>
</evidence>
<keyword evidence="5" id="KW-0862">Zinc</keyword>
<evidence type="ECO:0000256" key="2">
    <source>
        <dbReference type="ARBA" id="ARBA00022670"/>
    </source>
</evidence>
<accession>A0A239HNR0</accession>
<dbReference type="Gene3D" id="3.10.450.350">
    <property type="match status" value="1"/>
</dbReference>
<gene>
    <name evidence="8" type="ORF">SAMN06295912_11829</name>
</gene>
<dbReference type="InterPro" id="IPR050570">
    <property type="entry name" value="Cell_wall_metabolism_enzyme"/>
</dbReference>
<feature type="domain" description="M23ase beta-sheet core" evidence="7">
    <location>
        <begin position="368"/>
        <end position="462"/>
    </location>
</feature>
<dbReference type="SUPFAM" id="SSF51261">
    <property type="entry name" value="Duplicated hybrid motif"/>
    <property type="match status" value="1"/>
</dbReference>
<dbReference type="PANTHER" id="PTHR21666">
    <property type="entry name" value="PEPTIDASE-RELATED"/>
    <property type="match status" value="1"/>
</dbReference>
<dbReference type="AlphaFoldDB" id="A0A239HNR0"/>
<dbReference type="GO" id="GO:0006508">
    <property type="term" value="P:proteolysis"/>
    <property type="evidence" value="ECO:0007669"/>
    <property type="project" value="UniProtKB-KW"/>
</dbReference>
<dbReference type="RefSeq" id="WP_089220379.1">
    <property type="nucleotide sequence ID" value="NZ_FZOS01000018.1"/>
</dbReference>
<evidence type="ECO:0000256" key="4">
    <source>
        <dbReference type="ARBA" id="ARBA00022801"/>
    </source>
</evidence>
<dbReference type="GO" id="GO:0004222">
    <property type="term" value="F:metalloendopeptidase activity"/>
    <property type="evidence" value="ECO:0007669"/>
    <property type="project" value="TreeGrafter"/>
</dbReference>
<reference evidence="9" key="1">
    <citation type="submission" date="2017-06" db="EMBL/GenBank/DDBJ databases">
        <authorList>
            <person name="Varghese N."/>
            <person name="Submissions S."/>
        </authorList>
    </citation>
    <scope>NUCLEOTIDE SEQUENCE [LARGE SCALE GENOMIC DNA]</scope>
    <source>
        <strain evidence="9">LNB2</strain>
    </source>
</reference>
<evidence type="ECO:0000256" key="3">
    <source>
        <dbReference type="ARBA" id="ARBA00022723"/>
    </source>
</evidence>
<dbReference type="Proteomes" id="UP000198281">
    <property type="component" value="Unassembled WGS sequence"/>
</dbReference>
<evidence type="ECO:0000256" key="6">
    <source>
        <dbReference type="ARBA" id="ARBA00023049"/>
    </source>
</evidence>
<dbReference type="Gene3D" id="2.70.70.10">
    <property type="entry name" value="Glucose Permease (Domain IIA)"/>
    <property type="match status" value="1"/>
</dbReference>
<keyword evidence="3" id="KW-0479">Metal-binding</keyword>
<evidence type="ECO:0000313" key="8">
    <source>
        <dbReference type="EMBL" id="SNS82755.1"/>
    </source>
</evidence>
<keyword evidence="9" id="KW-1185">Reference proteome</keyword>
<keyword evidence="4" id="KW-0378">Hydrolase</keyword>
<dbReference type="InterPro" id="IPR011055">
    <property type="entry name" value="Dup_hybrid_motif"/>
</dbReference>
<dbReference type="GO" id="GO:0046872">
    <property type="term" value="F:metal ion binding"/>
    <property type="evidence" value="ECO:0007669"/>
    <property type="project" value="UniProtKB-KW"/>
</dbReference>
<evidence type="ECO:0000256" key="1">
    <source>
        <dbReference type="ARBA" id="ARBA00001947"/>
    </source>
</evidence>
<dbReference type="Pfam" id="PF01551">
    <property type="entry name" value="Peptidase_M23"/>
    <property type="match status" value="1"/>
</dbReference>
<dbReference type="FunFam" id="2.70.70.10:FF:000006">
    <property type="entry name" value="M23 family peptidase"/>
    <property type="match status" value="1"/>
</dbReference>
<dbReference type="CDD" id="cd12797">
    <property type="entry name" value="M23_peptidase"/>
    <property type="match status" value="1"/>
</dbReference>
<dbReference type="OrthoDB" id="9815245at2"/>
<evidence type="ECO:0000256" key="5">
    <source>
        <dbReference type="ARBA" id="ARBA00022833"/>
    </source>
</evidence>
<organism evidence="8 9">
    <name type="scientific">Edaphosphingomonas laterariae</name>
    <dbReference type="NCBI Taxonomy" id="861865"/>
    <lineage>
        <taxon>Bacteria</taxon>
        <taxon>Pseudomonadati</taxon>
        <taxon>Pseudomonadota</taxon>
        <taxon>Alphaproteobacteria</taxon>
        <taxon>Sphingomonadales</taxon>
        <taxon>Rhizorhabdaceae</taxon>
        <taxon>Edaphosphingomonas</taxon>
    </lineage>
</organism>
<sequence length="516" mass="54459">MYQRDEAGFGQGGGATALALDGGLRRSLGVSAPVLPELTGWRATVHDLDLVVDLGSRIGSRTWFRGLATCLALCAAPIAFFPDFGSVAAPAPPAMAEAQWQEARAIAIAPLGLGADTGRRMAPTDAAAPLADTPERPSIDLVATIGQGDGFARVLERAGVARSEAQDVAKMVAGIVSLGDLRPGTRMDVTLGRRARKSDARPLDNLLFRARFDLKLAVERVDGRLALRRIPIAVDDTPLRIQGLVGSSLYRAARAAGAPAKAVEAYIRAIGSRMSIGRDVGSDDRFDIIVEHRRAETGEVEVGKLLYAGLNQGRRQTRLMQWTAGGSTQWYEASGVGERKGMMRMPVAGRMTSGFGMRRHPLLGYSRLHKGQDFGAAYGSPILAAVDGVVSFAGWHGGHGKYVKLNHNGGLATAYAHMSRIVAKSGQRVAQGQVIGYVGSTGLSTGPHLHYEVYKNGVAVNPRTMSFTTTSQLAGGDLARFKAQLNRLLAVKPGAAAAPKAEASADAAQIATPPRG</sequence>
<comment type="cofactor">
    <cofactor evidence="1">
        <name>Zn(2+)</name>
        <dbReference type="ChEBI" id="CHEBI:29105"/>
    </cofactor>
</comment>
<keyword evidence="2" id="KW-0645">Protease</keyword>
<dbReference type="PANTHER" id="PTHR21666:SF288">
    <property type="entry name" value="CELL DIVISION PROTEIN YTFB"/>
    <property type="match status" value="1"/>
</dbReference>